<dbReference type="InterPro" id="IPR014472">
    <property type="entry name" value="CHOPT"/>
</dbReference>
<feature type="transmembrane region" description="Helical" evidence="4">
    <location>
        <begin position="207"/>
        <end position="228"/>
    </location>
</feature>
<keyword evidence="3 4" id="KW-0472">Membrane</keyword>
<reference evidence="5" key="1">
    <citation type="submission" date="2021-01" db="EMBL/GenBank/DDBJ databases">
        <authorList>
            <person name="Corre E."/>
            <person name="Pelletier E."/>
            <person name="Niang G."/>
            <person name="Scheremetjew M."/>
            <person name="Finn R."/>
            <person name="Kale V."/>
            <person name="Holt S."/>
            <person name="Cochrane G."/>
            <person name="Meng A."/>
            <person name="Brown T."/>
            <person name="Cohen L."/>
        </authorList>
    </citation>
    <scope>NUCLEOTIDE SEQUENCE</scope>
    <source>
        <strain evidence="5">UTEXLB2642</strain>
    </source>
</reference>
<feature type="transmembrane region" description="Helical" evidence="4">
    <location>
        <begin position="82"/>
        <end position="101"/>
    </location>
</feature>
<evidence type="ECO:0000256" key="4">
    <source>
        <dbReference type="SAM" id="Phobius"/>
    </source>
</evidence>
<comment type="subcellular location">
    <subcellularLocation>
        <location evidence="1">Membrane</location>
    </subcellularLocation>
</comment>
<organism evidence="5">
    <name type="scientific">Chromulina nebulosa</name>
    <dbReference type="NCBI Taxonomy" id="96789"/>
    <lineage>
        <taxon>Eukaryota</taxon>
        <taxon>Sar</taxon>
        <taxon>Stramenopiles</taxon>
        <taxon>Ochrophyta</taxon>
        <taxon>Chrysophyceae</taxon>
        <taxon>Chromulinales</taxon>
        <taxon>Chromulinaceae</taxon>
        <taxon>Chromulina</taxon>
    </lineage>
</organism>
<name>A0A7S0SRB7_9STRA</name>
<dbReference type="InterPro" id="IPR048254">
    <property type="entry name" value="CDP_ALCOHOL_P_TRANSF_CS"/>
</dbReference>
<dbReference type="EMBL" id="HBFD01000993">
    <property type="protein sequence ID" value="CAD8714072.1"/>
    <property type="molecule type" value="Transcribed_RNA"/>
</dbReference>
<dbReference type="AlphaFoldDB" id="A0A7S0SRB7"/>
<dbReference type="PANTHER" id="PTHR10414">
    <property type="entry name" value="ETHANOLAMINEPHOSPHOTRANSFERASE"/>
    <property type="match status" value="1"/>
</dbReference>
<dbReference type="InterPro" id="IPR043130">
    <property type="entry name" value="CDP-OH_PTrfase_TM_dom"/>
</dbReference>
<evidence type="ECO:0000256" key="3">
    <source>
        <dbReference type="ARBA" id="ARBA00023136"/>
    </source>
</evidence>
<keyword evidence="4" id="KW-1133">Transmembrane helix</keyword>
<keyword evidence="4" id="KW-0812">Transmembrane</keyword>
<dbReference type="PANTHER" id="PTHR10414:SF37">
    <property type="entry name" value="BB IN A BOXCAR, ISOFORM C"/>
    <property type="match status" value="1"/>
</dbReference>
<dbReference type="Gene3D" id="1.20.120.1760">
    <property type="match status" value="1"/>
</dbReference>
<sequence length="310" mass="35068">MDGKQARRTNSSSPLGLLFDHGCDAINTGLLSVSMSSVFGTGWNIKLFLSFYIGFVTFYIQTWEEYYTGAMILPILNGPSDGLFLISIFSFFTSFVGSQYWQNPSIELPLQLNDICNDKCREFLNITTNSYNNNYYISPFQLIVVVGVFWATVIIVSQVSAVFRMIKKSNRKDLVNAILDLLPITSFFLSIFIWCNISSIALTNYPFIATAYICAVFTEIVVHVMLMHVTKDKTKPLHRYLAYLTILLPIGSIIDKSYNLQFELVLIVSLSIIAVFVTSLLIYKICKEVSEALGIYILVLGKRYQSSKLK</sequence>
<dbReference type="PROSITE" id="PS00379">
    <property type="entry name" value="CDP_ALCOHOL_P_TRANSF"/>
    <property type="match status" value="1"/>
</dbReference>
<gene>
    <name evidence="5" type="ORF">CNEB1095_LOCUS667</name>
</gene>
<evidence type="ECO:0000313" key="5">
    <source>
        <dbReference type="EMBL" id="CAD8714072.1"/>
    </source>
</evidence>
<accession>A0A7S0SRB7</accession>
<evidence type="ECO:0000256" key="2">
    <source>
        <dbReference type="ARBA" id="ARBA00010441"/>
    </source>
</evidence>
<feature type="transmembrane region" description="Helical" evidence="4">
    <location>
        <begin position="178"/>
        <end position="201"/>
    </location>
</feature>
<feature type="transmembrane region" description="Helical" evidence="4">
    <location>
        <begin position="140"/>
        <end position="166"/>
    </location>
</feature>
<feature type="transmembrane region" description="Helical" evidence="4">
    <location>
        <begin position="43"/>
        <end position="61"/>
    </location>
</feature>
<feature type="transmembrane region" description="Helical" evidence="4">
    <location>
        <begin position="264"/>
        <end position="283"/>
    </location>
</feature>
<proteinExistence type="inferred from homology"/>
<evidence type="ECO:0000256" key="1">
    <source>
        <dbReference type="ARBA" id="ARBA00004370"/>
    </source>
</evidence>
<dbReference type="GO" id="GO:0016020">
    <property type="term" value="C:membrane"/>
    <property type="evidence" value="ECO:0007669"/>
    <property type="project" value="UniProtKB-SubCell"/>
</dbReference>
<dbReference type="GO" id="GO:0008610">
    <property type="term" value="P:lipid biosynthetic process"/>
    <property type="evidence" value="ECO:0007669"/>
    <property type="project" value="UniProtKB-ARBA"/>
</dbReference>
<protein>
    <submittedName>
        <fullName evidence="5">Uncharacterized protein</fullName>
    </submittedName>
</protein>
<feature type="transmembrane region" description="Helical" evidence="4">
    <location>
        <begin position="240"/>
        <end position="258"/>
    </location>
</feature>
<comment type="similarity">
    <text evidence="2">Belongs to the CDP-alcohol phosphatidyltransferase class-I family.</text>
</comment>